<dbReference type="InterPro" id="IPR005025">
    <property type="entry name" value="FMN_Rdtase-like_dom"/>
</dbReference>
<evidence type="ECO:0000313" key="4">
    <source>
        <dbReference type="EMBL" id="MBN1572498.1"/>
    </source>
</evidence>
<feature type="domain" description="NADPH-dependent FMN reductase-like" evidence="3">
    <location>
        <begin position="1"/>
        <end position="129"/>
    </location>
</feature>
<dbReference type="GO" id="GO:0016491">
    <property type="term" value="F:oxidoreductase activity"/>
    <property type="evidence" value="ECO:0007669"/>
    <property type="project" value="InterPro"/>
</dbReference>
<evidence type="ECO:0000256" key="1">
    <source>
        <dbReference type="ARBA" id="ARBA00022630"/>
    </source>
</evidence>
<keyword evidence="1" id="KW-0285">Flavoprotein</keyword>
<keyword evidence="2" id="KW-0288">FMN</keyword>
<evidence type="ECO:0000256" key="2">
    <source>
        <dbReference type="ARBA" id="ARBA00022643"/>
    </source>
</evidence>
<reference evidence="4" key="2">
    <citation type="submission" date="2021-01" db="EMBL/GenBank/DDBJ databases">
        <authorList>
            <person name="Hahn C.R."/>
            <person name="Youssef N.H."/>
            <person name="Elshahed M."/>
        </authorList>
    </citation>
    <scope>NUCLEOTIDE SEQUENCE</scope>
    <source>
        <strain evidence="4">Zod_Metabat.24</strain>
    </source>
</reference>
<comment type="caution">
    <text evidence="4">The sequence shown here is derived from an EMBL/GenBank/DDBJ whole genome shotgun (WGS) entry which is preliminary data.</text>
</comment>
<dbReference type="PANTHER" id="PTHR43278">
    <property type="entry name" value="NAD(P)H-DEPENDENT FMN-CONTAINING OXIDOREDUCTASE YWQN-RELATED"/>
    <property type="match status" value="1"/>
</dbReference>
<name>A0A9D8KDF6_9DELT</name>
<proteinExistence type="predicted"/>
<sequence>MKILILSGGPRKNGTTATILNKIVEGVKGRHEVDLVDVYDLKIRPCMGCLKCRPDKECALPEDDAQIVGRKIKDADVLIVGTPTYWGNMTGPLKTLFDRNVTTIERINGGLPKPNHRGKRAVIVTASAAPWPYNLLSSQSGGAVRSLKTILKSGGFKIIDVINMPNTKRRPGVPEQFVKRALKLGKKI</sequence>
<protein>
    <submittedName>
        <fullName evidence="4">Flavodoxin family protein</fullName>
    </submittedName>
</protein>
<evidence type="ECO:0000259" key="3">
    <source>
        <dbReference type="Pfam" id="PF03358"/>
    </source>
</evidence>
<gene>
    <name evidence="4" type="ORF">JW984_04795</name>
</gene>
<dbReference type="Proteomes" id="UP000809273">
    <property type="component" value="Unassembled WGS sequence"/>
</dbReference>
<dbReference type="Gene3D" id="3.40.50.360">
    <property type="match status" value="1"/>
</dbReference>
<reference evidence="4" key="1">
    <citation type="journal article" date="2021" name="Environ. Microbiol.">
        <title>Genomic characterization of three novel Desulfobacterota classes expand the metabolic and phylogenetic diversity of the phylum.</title>
        <authorList>
            <person name="Murphy C.L."/>
            <person name="Biggerstaff J."/>
            <person name="Eichhorn A."/>
            <person name="Ewing E."/>
            <person name="Shahan R."/>
            <person name="Soriano D."/>
            <person name="Stewart S."/>
            <person name="VanMol K."/>
            <person name="Walker R."/>
            <person name="Walters P."/>
            <person name="Elshahed M.S."/>
            <person name="Youssef N.H."/>
        </authorList>
    </citation>
    <scope>NUCLEOTIDE SEQUENCE</scope>
    <source>
        <strain evidence="4">Zod_Metabat.24</strain>
    </source>
</reference>
<dbReference type="Pfam" id="PF03358">
    <property type="entry name" value="FMN_red"/>
    <property type="match status" value="1"/>
</dbReference>
<dbReference type="PANTHER" id="PTHR43278:SF4">
    <property type="entry name" value="NAD(P)H-DEPENDENT FMN-CONTAINING OXIDOREDUCTASE YWQN-RELATED"/>
    <property type="match status" value="1"/>
</dbReference>
<dbReference type="EMBL" id="JAFGIX010000023">
    <property type="protein sequence ID" value="MBN1572498.1"/>
    <property type="molecule type" value="Genomic_DNA"/>
</dbReference>
<evidence type="ECO:0000313" key="5">
    <source>
        <dbReference type="Proteomes" id="UP000809273"/>
    </source>
</evidence>
<accession>A0A9D8KDF6</accession>
<organism evidence="4 5">
    <name type="scientific">Candidatus Zymogenus saltonus</name>
    <dbReference type="NCBI Taxonomy" id="2844893"/>
    <lineage>
        <taxon>Bacteria</taxon>
        <taxon>Deltaproteobacteria</taxon>
        <taxon>Candidatus Zymogenia</taxon>
        <taxon>Candidatus Zymogeniales</taxon>
        <taxon>Candidatus Zymogenaceae</taxon>
        <taxon>Candidatus Zymogenus</taxon>
    </lineage>
</organism>
<dbReference type="InterPro" id="IPR051796">
    <property type="entry name" value="ISF_SsuE-like"/>
</dbReference>
<dbReference type="InterPro" id="IPR029039">
    <property type="entry name" value="Flavoprotein-like_sf"/>
</dbReference>
<dbReference type="SUPFAM" id="SSF52218">
    <property type="entry name" value="Flavoproteins"/>
    <property type="match status" value="1"/>
</dbReference>
<dbReference type="AlphaFoldDB" id="A0A9D8KDF6"/>